<evidence type="ECO:0000313" key="2">
    <source>
        <dbReference type="Proteomes" id="UP000007471"/>
    </source>
</evidence>
<dbReference type="Proteomes" id="UP000007471">
    <property type="component" value="Chromosome"/>
</dbReference>
<dbReference type="KEGG" id="mci:Mesci_3512"/>
<organism evidence="1 2">
    <name type="scientific">Mesorhizobium ciceri biovar biserrulae (strain HAMBI 2942 / LMG 23838 / WSM1271)</name>
    <dbReference type="NCBI Taxonomy" id="765698"/>
    <lineage>
        <taxon>Bacteria</taxon>
        <taxon>Pseudomonadati</taxon>
        <taxon>Pseudomonadota</taxon>
        <taxon>Alphaproteobacteria</taxon>
        <taxon>Hyphomicrobiales</taxon>
        <taxon>Phyllobacteriaceae</taxon>
        <taxon>Mesorhizobium</taxon>
    </lineage>
</organism>
<dbReference type="RefSeq" id="WP_013531312.1">
    <property type="nucleotide sequence ID" value="NC_014923.1"/>
</dbReference>
<dbReference type="EMBL" id="CP002447">
    <property type="protein sequence ID" value="ADV12632.1"/>
    <property type="molecule type" value="Genomic_DNA"/>
</dbReference>
<reference evidence="2" key="1">
    <citation type="submission" date="2011-01" db="EMBL/GenBank/DDBJ databases">
        <title>Complete sequence of chromosome of Mesorhizobium ciceri bv. biserrulae WSM1271.</title>
        <authorList>
            <person name="Lucas S."/>
            <person name="Copeland A."/>
            <person name="Lapidus A."/>
            <person name="Cheng J.-F."/>
            <person name="Goodwin L."/>
            <person name="Pitluck S."/>
            <person name="Teshima H."/>
            <person name="Detter J.C."/>
            <person name="Han C."/>
            <person name="Tapia R."/>
            <person name="Land M."/>
            <person name="Hauser L."/>
            <person name="Kyrpides N."/>
            <person name="Ivanova N."/>
            <person name="Nandasena K."/>
            <person name="Reeve W.G."/>
            <person name="Howieson J.G."/>
            <person name="O'Hara G."/>
            <person name="Tiwari R.P."/>
            <person name="Woyke T."/>
        </authorList>
    </citation>
    <scope>NUCLEOTIDE SEQUENCE [LARGE SCALE GENOMIC DNA]</scope>
    <source>
        <strain evidence="2">HAMBI 2942 / LMG 23838 / WSM1271</strain>
    </source>
</reference>
<dbReference type="GeneID" id="91561605"/>
<dbReference type="PATRIC" id="fig|765698.3.peg.4013"/>
<dbReference type="eggNOG" id="COG3609">
    <property type="taxonomic scope" value="Bacteria"/>
</dbReference>
<evidence type="ECO:0000313" key="1">
    <source>
        <dbReference type="EMBL" id="ADV12632.1"/>
    </source>
</evidence>
<accession>E8TKD3</accession>
<sequence>MAKHSELHQLLPSDLPPSGEPFAGDYEICWSIYVRCTNLRKLREVHIPAIEALIGQPHGGQGWLYENENYNENRDRSLKRIIAVQPVEGPYNDRLILDFMKAIYSLSSFWAIQARLDPSHPHGVYLSARFTQEAPSSEAPAIVDALVEFEANFTDLGGHEFGRHFGTTRRISATMPDGSEAGRAKPRR</sequence>
<gene>
    <name evidence="1" type="ordered locus">Mesci_3512</name>
</gene>
<dbReference type="STRING" id="765698.Mesci_3512"/>
<dbReference type="HOGENOM" id="CLU_1538847_0_0_5"/>
<dbReference type="OrthoDB" id="8073821at2"/>
<proteinExistence type="predicted"/>
<name>E8TKD3_MESCW</name>
<protein>
    <submittedName>
        <fullName evidence="1">Uncharacterized protein</fullName>
    </submittedName>
</protein>
<dbReference type="AlphaFoldDB" id="E8TKD3"/>